<sequence length="210" mass="22329">MLSFESVLYIAGMVGVAVFAISGALAAAEEKLDILSFVLFATVTGIGGGTVRDLFLNVPQVFWVADPFYLYTTIAAAVITYFFSHLLVSISRSLLWMDAAGLALFSVLGTAKAMAMNVDPVVAIAMGMITPTFGSIVRDILLGHKLVLLEPEIYVTAALLGGGGYFILRGVLAIDEVTAILLAVAAAFMLRAAAMIWDLRLPKLKDPINP</sequence>
<evidence type="ECO:0000313" key="10">
    <source>
        <dbReference type="Proteomes" id="UP001069090"/>
    </source>
</evidence>
<comment type="caution">
    <text evidence="9">The sequence shown here is derived from an EMBL/GenBank/DDBJ whole genome shotgun (WGS) entry which is preliminary data.</text>
</comment>
<feature type="transmembrane region" description="Helical" evidence="7">
    <location>
        <begin position="178"/>
        <end position="197"/>
    </location>
</feature>
<dbReference type="RefSeq" id="WP_258331446.1">
    <property type="nucleotide sequence ID" value="NZ_JAPTGG010000006.1"/>
</dbReference>
<feature type="transmembrane region" description="Helical" evidence="7">
    <location>
        <begin position="121"/>
        <end position="141"/>
    </location>
</feature>
<dbReference type="EMBL" id="JAPTGG010000006">
    <property type="protein sequence ID" value="MCZ0865299.1"/>
    <property type="molecule type" value="Genomic_DNA"/>
</dbReference>
<evidence type="ECO:0000256" key="5">
    <source>
        <dbReference type="ARBA" id="ARBA00022989"/>
    </source>
</evidence>
<feature type="transmembrane region" description="Helical" evidence="7">
    <location>
        <begin position="153"/>
        <end position="172"/>
    </location>
</feature>
<reference evidence="9 10" key="1">
    <citation type="submission" date="2022-12" db="EMBL/GenBank/DDBJ databases">
        <title>Dasania phycosphaerae sp. nov., isolated from particulate material of the south coast of Korea.</title>
        <authorList>
            <person name="Jiang Y."/>
        </authorList>
    </citation>
    <scope>NUCLEOTIDE SEQUENCE [LARGE SCALE GENOMIC DNA]</scope>
    <source>
        <strain evidence="9 10">GY-19</strain>
    </source>
</reference>
<name>A0A9J6RLC6_9GAMM</name>
<evidence type="ECO:0000256" key="6">
    <source>
        <dbReference type="ARBA" id="ARBA00023136"/>
    </source>
</evidence>
<feature type="transmembrane region" description="Helical" evidence="7">
    <location>
        <begin position="34"/>
        <end position="56"/>
    </location>
</feature>
<protein>
    <submittedName>
        <fullName evidence="9">Trimeric intracellular cation channel family protein</fullName>
    </submittedName>
</protein>
<proteinExistence type="inferred from homology"/>
<evidence type="ECO:0000256" key="1">
    <source>
        <dbReference type="ARBA" id="ARBA00004651"/>
    </source>
</evidence>
<dbReference type="AlphaFoldDB" id="A0A9J6RLC6"/>
<evidence type="ECO:0000256" key="4">
    <source>
        <dbReference type="ARBA" id="ARBA00022692"/>
    </source>
</evidence>
<feature type="domain" description="Glycine transporter" evidence="8">
    <location>
        <begin position="95"/>
        <end position="168"/>
    </location>
</feature>
<dbReference type="InterPro" id="IPR005115">
    <property type="entry name" value="Gly_transporter"/>
</dbReference>
<keyword evidence="10" id="KW-1185">Reference proteome</keyword>
<comment type="subcellular location">
    <subcellularLocation>
        <location evidence="1">Cell membrane</location>
        <topology evidence="1">Multi-pass membrane protein</topology>
    </subcellularLocation>
</comment>
<evidence type="ECO:0000256" key="3">
    <source>
        <dbReference type="ARBA" id="ARBA00022475"/>
    </source>
</evidence>
<gene>
    <name evidence="9" type="ORF">O0V09_08815</name>
</gene>
<evidence type="ECO:0000256" key="2">
    <source>
        <dbReference type="ARBA" id="ARBA00008193"/>
    </source>
</evidence>
<keyword evidence="4 7" id="KW-0812">Transmembrane</keyword>
<evidence type="ECO:0000313" key="9">
    <source>
        <dbReference type="EMBL" id="MCZ0865299.1"/>
    </source>
</evidence>
<organism evidence="9 10">
    <name type="scientific">Dasania phycosphaerae</name>
    <dbReference type="NCBI Taxonomy" id="2950436"/>
    <lineage>
        <taxon>Bacteria</taxon>
        <taxon>Pseudomonadati</taxon>
        <taxon>Pseudomonadota</taxon>
        <taxon>Gammaproteobacteria</taxon>
        <taxon>Cellvibrionales</taxon>
        <taxon>Spongiibacteraceae</taxon>
        <taxon>Dasania</taxon>
    </lineage>
</organism>
<dbReference type="Pfam" id="PF03458">
    <property type="entry name" value="Gly_transporter"/>
    <property type="match status" value="2"/>
</dbReference>
<feature type="transmembrane region" description="Helical" evidence="7">
    <location>
        <begin position="68"/>
        <end position="88"/>
    </location>
</feature>
<feature type="transmembrane region" description="Helical" evidence="7">
    <location>
        <begin position="6"/>
        <end position="27"/>
    </location>
</feature>
<keyword evidence="5 7" id="KW-1133">Transmembrane helix</keyword>
<dbReference type="GO" id="GO:0005886">
    <property type="term" value="C:plasma membrane"/>
    <property type="evidence" value="ECO:0007669"/>
    <property type="project" value="UniProtKB-SubCell"/>
</dbReference>
<dbReference type="PANTHER" id="PTHR30506">
    <property type="entry name" value="INNER MEMBRANE PROTEIN"/>
    <property type="match status" value="1"/>
</dbReference>
<feature type="domain" description="Glycine transporter" evidence="8">
    <location>
        <begin position="10"/>
        <end position="84"/>
    </location>
</feature>
<dbReference type="Proteomes" id="UP001069090">
    <property type="component" value="Unassembled WGS sequence"/>
</dbReference>
<accession>A0A9J6RLC6</accession>
<comment type="similarity">
    <text evidence="2">Belongs to the UPF0126 family.</text>
</comment>
<dbReference type="PANTHER" id="PTHR30506:SF3">
    <property type="entry name" value="UPF0126 INNER MEMBRANE PROTEIN YADS-RELATED"/>
    <property type="match status" value="1"/>
</dbReference>
<keyword evidence="6 7" id="KW-0472">Membrane</keyword>
<evidence type="ECO:0000259" key="8">
    <source>
        <dbReference type="Pfam" id="PF03458"/>
    </source>
</evidence>
<keyword evidence="3" id="KW-1003">Cell membrane</keyword>
<feature type="transmembrane region" description="Helical" evidence="7">
    <location>
        <begin position="95"/>
        <end position="115"/>
    </location>
</feature>
<evidence type="ECO:0000256" key="7">
    <source>
        <dbReference type="SAM" id="Phobius"/>
    </source>
</evidence>